<name>A0A3S4EPN4_9RHOB</name>
<keyword evidence="3" id="KW-1185">Reference proteome</keyword>
<reference evidence="2 3" key="1">
    <citation type="submission" date="2018-12" db="EMBL/GenBank/DDBJ databases">
        <authorList>
            <person name="Criscuolo A."/>
        </authorList>
    </citation>
    <scope>NUCLEOTIDE SEQUENCE [LARGE SCALE GENOMIC DNA]</scope>
    <source>
        <strain evidence="2">ACIP1116241</strain>
    </source>
</reference>
<evidence type="ECO:0008006" key="4">
    <source>
        <dbReference type="Google" id="ProtNLM"/>
    </source>
</evidence>
<gene>
    <name evidence="2" type="ORF">PARHAE_00195</name>
</gene>
<dbReference type="SUPFAM" id="SSF74653">
    <property type="entry name" value="TolA/TonB C-terminal domain"/>
    <property type="match status" value="1"/>
</dbReference>
<evidence type="ECO:0000313" key="3">
    <source>
        <dbReference type="Proteomes" id="UP000270743"/>
    </source>
</evidence>
<evidence type="ECO:0000256" key="1">
    <source>
        <dbReference type="SAM" id="MobiDB-lite"/>
    </source>
</evidence>
<dbReference type="EMBL" id="UZWE01000014">
    <property type="protein sequence ID" value="VDS07024.1"/>
    <property type="molecule type" value="Genomic_DNA"/>
</dbReference>
<dbReference type="AlphaFoldDB" id="A0A3S4EPN4"/>
<organism evidence="2 3">
    <name type="scientific">Paracoccus haematequi</name>
    <dbReference type="NCBI Taxonomy" id="2491866"/>
    <lineage>
        <taxon>Bacteria</taxon>
        <taxon>Pseudomonadati</taxon>
        <taxon>Pseudomonadota</taxon>
        <taxon>Alphaproteobacteria</taxon>
        <taxon>Rhodobacterales</taxon>
        <taxon>Paracoccaceae</taxon>
        <taxon>Paracoccus</taxon>
    </lineage>
</organism>
<feature type="region of interest" description="Disordered" evidence="1">
    <location>
        <begin position="55"/>
        <end position="213"/>
    </location>
</feature>
<proteinExistence type="predicted"/>
<feature type="compositionally biased region" description="Low complexity" evidence="1">
    <location>
        <begin position="180"/>
        <end position="202"/>
    </location>
</feature>
<sequence length="297" mass="32031">MMTGRASRAIREAALWSGASALVLAVHLGGALWLMRQAEAAAPPGLPQPVFVDLAPAAEEATEESVAPTEEPAAEPVEEAAEEPVEPEPEPEPEPEEVAEPLELPPLPELAPLDDMADLFPPAPPELDTPPEVVLNSSARPQRRPERTPEPEPQREPEPRREPRREPQPQRRAEPRQEQPARQQPARRAEQGQQGATGRTGASPQQRARDEASWKQQVGACILRSASRVSGARGSRGVVNLVIARNGRVQAASLGGTTGNARVDREIARAMGRARCPAAPPSLTNASYNFQQPFSIQ</sequence>
<evidence type="ECO:0000313" key="2">
    <source>
        <dbReference type="EMBL" id="VDS07024.1"/>
    </source>
</evidence>
<dbReference type="Gene3D" id="3.30.1150.10">
    <property type="match status" value="1"/>
</dbReference>
<feature type="compositionally biased region" description="Low complexity" evidence="1">
    <location>
        <begin position="55"/>
        <end position="71"/>
    </location>
</feature>
<feature type="compositionally biased region" description="Acidic residues" evidence="1">
    <location>
        <begin position="72"/>
        <end position="100"/>
    </location>
</feature>
<protein>
    <recommendedName>
        <fullName evidence="4">Gram-negative bacterial tonB protein</fullName>
    </recommendedName>
</protein>
<dbReference type="OrthoDB" id="7777002at2"/>
<feature type="compositionally biased region" description="Basic and acidic residues" evidence="1">
    <location>
        <begin position="143"/>
        <end position="179"/>
    </location>
</feature>
<dbReference type="Proteomes" id="UP000270743">
    <property type="component" value="Unassembled WGS sequence"/>
</dbReference>
<accession>A0A3S4EPN4</accession>